<accession>A0A9N8VYZ6</accession>
<dbReference type="AlphaFoldDB" id="A0A9N8VYZ6"/>
<name>A0A9N8VYZ6_9GLOM</name>
<proteinExistence type="predicted"/>
<evidence type="ECO:0000313" key="2">
    <source>
        <dbReference type="Proteomes" id="UP000789759"/>
    </source>
</evidence>
<dbReference type="Proteomes" id="UP000789759">
    <property type="component" value="Unassembled WGS sequence"/>
</dbReference>
<evidence type="ECO:0000313" key="1">
    <source>
        <dbReference type="EMBL" id="CAG8466252.1"/>
    </source>
</evidence>
<reference evidence="1" key="1">
    <citation type="submission" date="2021-06" db="EMBL/GenBank/DDBJ databases">
        <authorList>
            <person name="Kallberg Y."/>
            <person name="Tangrot J."/>
            <person name="Rosling A."/>
        </authorList>
    </citation>
    <scope>NUCLEOTIDE SEQUENCE</scope>
    <source>
        <strain evidence="1">FL966</strain>
    </source>
</reference>
<protein>
    <submittedName>
        <fullName evidence="1">6456_t:CDS:1</fullName>
    </submittedName>
</protein>
<comment type="caution">
    <text evidence="1">The sequence shown here is derived from an EMBL/GenBank/DDBJ whole genome shotgun (WGS) entry which is preliminary data.</text>
</comment>
<sequence length="100" mass="11613">MNNSIEKLETMNTKDENILMQNQITSDTKMLTSNNEQESQLECQTELTKNKLNIEHKNIPVDSLTSLKKHRNKRRITTPKVGRTIVLRTLASYTKARELQ</sequence>
<keyword evidence="2" id="KW-1185">Reference proteome</keyword>
<gene>
    <name evidence="1" type="ORF">CPELLU_LOCUS856</name>
</gene>
<organism evidence="1 2">
    <name type="scientific">Cetraspora pellucida</name>
    <dbReference type="NCBI Taxonomy" id="1433469"/>
    <lineage>
        <taxon>Eukaryota</taxon>
        <taxon>Fungi</taxon>
        <taxon>Fungi incertae sedis</taxon>
        <taxon>Mucoromycota</taxon>
        <taxon>Glomeromycotina</taxon>
        <taxon>Glomeromycetes</taxon>
        <taxon>Diversisporales</taxon>
        <taxon>Gigasporaceae</taxon>
        <taxon>Cetraspora</taxon>
    </lineage>
</organism>
<dbReference type="EMBL" id="CAJVQA010000284">
    <property type="protein sequence ID" value="CAG8466252.1"/>
    <property type="molecule type" value="Genomic_DNA"/>
</dbReference>